<evidence type="ECO:0000256" key="2">
    <source>
        <dbReference type="ARBA" id="ARBA00022598"/>
    </source>
</evidence>
<dbReference type="UniPathway" id="UPA00074">
    <property type="reaction ID" value="UER00128"/>
</dbReference>
<evidence type="ECO:0000256" key="8">
    <source>
        <dbReference type="HAMAP-Rule" id="MF_00421"/>
    </source>
</evidence>
<keyword evidence="4 8" id="KW-0658">Purine biosynthesis</keyword>
<evidence type="ECO:0000256" key="6">
    <source>
        <dbReference type="ARBA" id="ARBA00022840"/>
    </source>
</evidence>
<dbReference type="HAMAP" id="MF_00421">
    <property type="entry name" value="PurQ"/>
    <property type="match status" value="1"/>
</dbReference>
<dbReference type="HOGENOM" id="CLU_001031_3_1_9"/>
<evidence type="ECO:0000313" key="10">
    <source>
        <dbReference type="Proteomes" id="UP000005439"/>
    </source>
</evidence>
<proteinExistence type="inferred from homology"/>
<comment type="function">
    <text evidence="8">Part of the phosphoribosylformylglycinamidine synthase complex involved in the purines biosynthetic pathway. Catalyzes the ATP-dependent conversion of formylglycinamide ribonucleotide (FGAR) and glutamine to yield formylglycinamidine ribonucleotide (FGAM) and glutamate. The FGAM synthase complex is composed of three subunits. PurQ produces an ammonia molecule by converting glutamine to glutamate. PurL transfers the ammonia molecule to FGAR to form FGAM in an ATP-dependent manner. PurS interacts with PurQ and PurL and is thought to assist in the transfer of the ammonia molecule from PurQ to PurL.</text>
</comment>
<dbReference type="PIRSF" id="PIRSF001586">
    <property type="entry name" value="FGAM_synth_I"/>
    <property type="match status" value="1"/>
</dbReference>
<dbReference type="GO" id="GO:0005524">
    <property type="term" value="F:ATP binding"/>
    <property type="evidence" value="ECO:0007669"/>
    <property type="project" value="UniProtKB-KW"/>
</dbReference>
<dbReference type="GO" id="GO:0004642">
    <property type="term" value="F:phosphoribosylformylglycinamidine synthase activity"/>
    <property type="evidence" value="ECO:0007669"/>
    <property type="project" value="UniProtKB-UniRule"/>
</dbReference>
<feature type="active site" description="Nucleophile" evidence="8">
    <location>
        <position position="86"/>
    </location>
</feature>
<evidence type="ECO:0000256" key="5">
    <source>
        <dbReference type="ARBA" id="ARBA00022801"/>
    </source>
</evidence>
<reference evidence="9 10" key="2">
    <citation type="journal article" date="2012" name="Stand. Genomic Sci.">
        <title>Complete genome sequence of the moderately thermophilic mineral-sulfide-oxidizing firmicute Sulfobacillus acidophilus type strain (NAL(T)).</title>
        <authorList>
            <person name="Anderson I."/>
            <person name="Chertkov O."/>
            <person name="Chen A."/>
            <person name="Saunders E."/>
            <person name="Lapidus A."/>
            <person name="Nolan M."/>
            <person name="Lucas S."/>
            <person name="Hammon N."/>
            <person name="Deshpande S."/>
            <person name="Cheng J.F."/>
            <person name="Han C."/>
            <person name="Tapia R."/>
            <person name="Goodwin L.A."/>
            <person name="Pitluck S."/>
            <person name="Liolios K."/>
            <person name="Pagani I."/>
            <person name="Ivanova N."/>
            <person name="Mikhailova N."/>
            <person name="Pati A."/>
            <person name="Palaniappan K."/>
            <person name="Land M."/>
            <person name="Pan C."/>
            <person name="Rohde M."/>
            <person name="Pukall R."/>
            <person name="Goker M."/>
            <person name="Detter J.C."/>
            <person name="Woyke T."/>
            <person name="Bristow J."/>
            <person name="Eisen J.A."/>
            <person name="Markowitz V."/>
            <person name="Hugenholtz P."/>
            <person name="Kyrpides N.C."/>
            <person name="Klenk H.P."/>
            <person name="Mavromatis K."/>
        </authorList>
    </citation>
    <scope>NUCLEOTIDE SEQUENCE [LARGE SCALE GENOMIC DNA]</scope>
    <source>
        <strain evidence="10">ATCC 700253 / DSM 10332 / NAL</strain>
    </source>
</reference>
<keyword evidence="6 8" id="KW-0067">ATP-binding</keyword>
<dbReference type="Gene3D" id="3.40.50.880">
    <property type="match status" value="1"/>
</dbReference>
<comment type="pathway">
    <text evidence="8">Purine metabolism; IMP biosynthesis via de novo pathway; 5-amino-1-(5-phospho-D-ribosyl)imidazole from N(2)-formyl-N(1)-(5-phospho-D-ribosyl)glycinamide: step 1/2.</text>
</comment>
<feature type="active site" evidence="8">
    <location>
        <position position="202"/>
    </location>
</feature>
<keyword evidence="7 8" id="KW-0315">Glutamine amidotransferase</keyword>
<dbReference type="NCBIfam" id="NF002957">
    <property type="entry name" value="PRK03619.1"/>
    <property type="match status" value="1"/>
</dbReference>
<evidence type="ECO:0000256" key="7">
    <source>
        <dbReference type="ARBA" id="ARBA00022962"/>
    </source>
</evidence>
<keyword evidence="5 8" id="KW-0378">Hydrolase</keyword>
<name>G8TXD3_SULAD</name>
<comment type="subcellular location">
    <subcellularLocation>
        <location evidence="8">Cytoplasm</location>
    </subcellularLocation>
</comment>
<keyword evidence="2 8" id="KW-0436">Ligase</keyword>
<evidence type="ECO:0000256" key="1">
    <source>
        <dbReference type="ARBA" id="ARBA00022490"/>
    </source>
</evidence>
<dbReference type="InterPro" id="IPR029062">
    <property type="entry name" value="Class_I_gatase-like"/>
</dbReference>
<dbReference type="GO" id="GO:0006189">
    <property type="term" value="P:'de novo' IMP biosynthetic process"/>
    <property type="evidence" value="ECO:0007669"/>
    <property type="project" value="UniProtKB-UniRule"/>
</dbReference>
<comment type="catalytic activity">
    <reaction evidence="8">
        <text>N(2)-formyl-N(1)-(5-phospho-beta-D-ribosyl)glycinamide + L-glutamine + ATP + H2O = 2-formamido-N(1)-(5-O-phospho-beta-D-ribosyl)acetamidine + L-glutamate + ADP + phosphate + H(+)</text>
        <dbReference type="Rhea" id="RHEA:17129"/>
        <dbReference type="ChEBI" id="CHEBI:15377"/>
        <dbReference type="ChEBI" id="CHEBI:15378"/>
        <dbReference type="ChEBI" id="CHEBI:29985"/>
        <dbReference type="ChEBI" id="CHEBI:30616"/>
        <dbReference type="ChEBI" id="CHEBI:43474"/>
        <dbReference type="ChEBI" id="CHEBI:58359"/>
        <dbReference type="ChEBI" id="CHEBI:147286"/>
        <dbReference type="ChEBI" id="CHEBI:147287"/>
        <dbReference type="ChEBI" id="CHEBI:456216"/>
        <dbReference type="EC" id="6.3.5.3"/>
    </reaction>
</comment>
<dbReference type="PANTHER" id="PTHR47552">
    <property type="entry name" value="PHOSPHORIBOSYLFORMYLGLYCINAMIDINE SYNTHASE SUBUNIT PURQ"/>
    <property type="match status" value="1"/>
</dbReference>
<gene>
    <name evidence="8" type="primary">purQ</name>
    <name evidence="9" type="ordered locus">Sulac_2673</name>
</gene>
<dbReference type="PANTHER" id="PTHR47552:SF1">
    <property type="entry name" value="PHOSPHORIBOSYLFORMYLGLYCINAMIDINE SYNTHASE SUBUNIT PURQ"/>
    <property type="match status" value="1"/>
</dbReference>
<keyword evidence="3 8" id="KW-0547">Nucleotide-binding</keyword>
<comment type="subunit">
    <text evidence="8">Part of the FGAM synthase complex composed of 1 PurL, 1 PurQ and 2 PurS subunits.</text>
</comment>
<dbReference type="PATRIC" id="fig|679936.5.peg.2766"/>
<dbReference type="EC" id="6.3.5.3" evidence="8"/>
<evidence type="ECO:0000256" key="3">
    <source>
        <dbReference type="ARBA" id="ARBA00022741"/>
    </source>
</evidence>
<evidence type="ECO:0000256" key="4">
    <source>
        <dbReference type="ARBA" id="ARBA00022755"/>
    </source>
</evidence>
<dbReference type="GO" id="GO:0005737">
    <property type="term" value="C:cytoplasm"/>
    <property type="evidence" value="ECO:0007669"/>
    <property type="project" value="UniProtKB-SubCell"/>
</dbReference>
<reference evidence="10" key="1">
    <citation type="submission" date="2011-12" db="EMBL/GenBank/DDBJ databases">
        <title>The complete genome of chromosome of Sulfobacillus acidophilus DSM 10332.</title>
        <authorList>
            <person name="Lucas S."/>
            <person name="Han J."/>
            <person name="Lapidus A."/>
            <person name="Bruce D."/>
            <person name="Goodwin L."/>
            <person name="Pitluck S."/>
            <person name="Peters L."/>
            <person name="Kyrpides N."/>
            <person name="Mavromatis K."/>
            <person name="Ivanova N."/>
            <person name="Mikhailova N."/>
            <person name="Chertkov O."/>
            <person name="Saunders E."/>
            <person name="Detter J.C."/>
            <person name="Tapia R."/>
            <person name="Han C."/>
            <person name="Land M."/>
            <person name="Hauser L."/>
            <person name="Markowitz V."/>
            <person name="Cheng J.-F."/>
            <person name="Hugenholtz P."/>
            <person name="Woyke T."/>
            <person name="Wu D."/>
            <person name="Pukall R."/>
            <person name="Gehrich-Schroeter G."/>
            <person name="Schneider S."/>
            <person name="Klenk H.-P."/>
            <person name="Eisen J.A."/>
        </authorList>
    </citation>
    <scope>NUCLEOTIDE SEQUENCE [LARGE SCALE GENOMIC DNA]</scope>
    <source>
        <strain evidence="10">ATCC 700253 / DSM 10332 / NAL</strain>
    </source>
</reference>
<dbReference type="SUPFAM" id="SSF52317">
    <property type="entry name" value="Class I glutamine amidotransferase-like"/>
    <property type="match status" value="1"/>
</dbReference>
<dbReference type="InterPro" id="IPR010075">
    <property type="entry name" value="PRibForGlyAmidine_synth_PurQ"/>
</dbReference>
<organism evidence="9 10">
    <name type="scientific">Sulfobacillus acidophilus (strain ATCC 700253 / DSM 10332 / NAL)</name>
    <dbReference type="NCBI Taxonomy" id="679936"/>
    <lineage>
        <taxon>Bacteria</taxon>
        <taxon>Bacillati</taxon>
        <taxon>Bacillota</taxon>
        <taxon>Clostridia</taxon>
        <taxon>Eubacteriales</taxon>
        <taxon>Clostridiales Family XVII. Incertae Sedis</taxon>
        <taxon>Sulfobacillus</taxon>
    </lineage>
</organism>
<dbReference type="STRING" id="679936.Sulac_2673"/>
<dbReference type="NCBIfam" id="TIGR01737">
    <property type="entry name" value="FGAM_synth_I"/>
    <property type="match status" value="1"/>
</dbReference>
<dbReference type="EMBL" id="CP003179">
    <property type="protein sequence ID" value="AEW06135.1"/>
    <property type="molecule type" value="Genomic_DNA"/>
</dbReference>
<dbReference type="PROSITE" id="PS51273">
    <property type="entry name" value="GATASE_TYPE_1"/>
    <property type="match status" value="1"/>
</dbReference>
<dbReference type="KEGG" id="sap:Sulac_2673"/>
<dbReference type="GO" id="GO:0004359">
    <property type="term" value="F:glutaminase activity"/>
    <property type="evidence" value="ECO:0007669"/>
    <property type="project" value="UniProtKB-EC"/>
</dbReference>
<feature type="active site" evidence="8">
    <location>
        <position position="200"/>
    </location>
</feature>
<accession>G8TXD3</accession>
<dbReference type="Pfam" id="PF13507">
    <property type="entry name" value="GATase_5"/>
    <property type="match status" value="1"/>
</dbReference>
<protein>
    <recommendedName>
        <fullName evidence="8">Phosphoribosylformylglycinamidine synthase subunit PurQ</fullName>
        <shortName evidence="8">FGAM synthase</shortName>
        <ecNumber evidence="8">6.3.5.3</ecNumber>
    </recommendedName>
    <alternativeName>
        <fullName evidence="8">Formylglycinamide ribonucleotide amidotransferase subunit I</fullName>
        <shortName evidence="8">FGAR amidotransferase I</shortName>
        <shortName evidence="8">FGAR-AT I</shortName>
    </alternativeName>
    <alternativeName>
        <fullName evidence="8">Glutaminase PurQ</fullName>
        <ecNumber evidence="8">3.5.1.2</ecNumber>
    </alternativeName>
    <alternativeName>
        <fullName evidence="8">Phosphoribosylformylglycinamidine synthase subunit I</fullName>
    </alternativeName>
</protein>
<dbReference type="AlphaFoldDB" id="G8TXD3"/>
<dbReference type="SMART" id="SM01211">
    <property type="entry name" value="GATase_5"/>
    <property type="match status" value="1"/>
</dbReference>
<comment type="catalytic activity">
    <reaction evidence="8">
        <text>L-glutamine + H2O = L-glutamate + NH4(+)</text>
        <dbReference type="Rhea" id="RHEA:15889"/>
        <dbReference type="ChEBI" id="CHEBI:15377"/>
        <dbReference type="ChEBI" id="CHEBI:28938"/>
        <dbReference type="ChEBI" id="CHEBI:29985"/>
        <dbReference type="ChEBI" id="CHEBI:58359"/>
        <dbReference type="EC" id="3.5.1.2"/>
    </reaction>
</comment>
<keyword evidence="1 8" id="KW-0963">Cytoplasm</keyword>
<keyword evidence="10" id="KW-1185">Reference proteome</keyword>
<evidence type="ECO:0000313" key="9">
    <source>
        <dbReference type="EMBL" id="AEW06135.1"/>
    </source>
</evidence>
<dbReference type="EC" id="3.5.1.2" evidence="8"/>
<sequence length="227" mass="24501">MKVAVVSFPGSNCDQDTVWALESLGVEVVPVWYTAPDVGSVDRVVLPGGFSYGDYLRSGALAAEAPVMDGIARRVENDRLPVLGICNGFQILTERGLLPGALRTNPDGKFRCGWETVKVVSENPLFPGIPAGTLWRLPIAHREGSYWATPEDLERLRQTGGLLFQYTDEEGRPTPEANPNGSIENIAGIAQGSVVGLMPHPERAMAVYLGSSDGQHFLRAWLGGQRG</sequence>
<dbReference type="Proteomes" id="UP000005439">
    <property type="component" value="Chromosome"/>
</dbReference>